<dbReference type="RefSeq" id="YP_010056217.1">
    <property type="nucleotide sequence ID" value="NC_054675.1"/>
</dbReference>
<evidence type="ECO:0000313" key="2">
    <source>
        <dbReference type="Proteomes" id="UP000327512"/>
    </source>
</evidence>
<dbReference type="GO" id="GO:0003676">
    <property type="term" value="F:nucleic acid binding"/>
    <property type="evidence" value="ECO:0007669"/>
    <property type="project" value="InterPro"/>
</dbReference>
<proteinExistence type="predicted"/>
<keyword evidence="2" id="KW-1185">Reference proteome</keyword>
<dbReference type="InterPro" id="IPR011856">
    <property type="entry name" value="tRNA_endonuc-like_dom_sf"/>
</dbReference>
<dbReference type="KEGG" id="vg:64472159"/>
<gene>
    <name evidence="1" type="primary">37</name>
    <name evidence="1" type="ORF">SEA_SAFTANT_37</name>
</gene>
<dbReference type="GeneID" id="64472159"/>
<dbReference type="Proteomes" id="UP000327512">
    <property type="component" value="Segment"/>
</dbReference>
<dbReference type="Gene3D" id="3.40.1350.10">
    <property type="match status" value="1"/>
</dbReference>
<reference evidence="1 2" key="1">
    <citation type="submission" date="2019-07" db="EMBL/GenBank/DDBJ databases">
        <authorList>
            <person name="Gordon L.L."/>
            <person name="Schein S.C."/>
            <person name="Shalon N."/>
            <person name="Whiting F."/>
            <person name="Shaffer C.D."/>
            <person name="Weston-Hafer K.A."/>
            <person name="Garlena R.A."/>
            <person name="Russell D.A."/>
            <person name="Pope W.H."/>
            <person name="Jacobs-Sera D."/>
            <person name="Hendrix R.W."/>
            <person name="Hatfull G.F."/>
        </authorList>
    </citation>
    <scope>NUCLEOTIDE SEQUENCE [LARGE SCALE GENOMIC DNA]</scope>
</reference>
<dbReference type="EMBL" id="MN204498">
    <property type="protein sequence ID" value="QEQ94069.1"/>
    <property type="molecule type" value="Genomic_DNA"/>
</dbReference>
<protein>
    <submittedName>
        <fullName evidence="1">Holliday junction resolvase</fullName>
    </submittedName>
</protein>
<name>A0A5J6D8B0_9CAUD</name>
<evidence type="ECO:0000313" key="1">
    <source>
        <dbReference type="EMBL" id="QEQ94069.1"/>
    </source>
</evidence>
<sequence length="122" mass="13932">MSANPVRNKKKGAEWENELKNKFRELGFDIEHLHLNGSEDEGDLVIRAWNGKTWVIEAKNAKMDANQFVKEMETEVGHYASHRGLDPATVDGVVIVKGYRKPWRKAYVITTVERFFGLDDAA</sequence>
<organism evidence="1 2">
    <name type="scientific">Streptomyces phage Saftant</name>
    <dbReference type="NCBI Taxonomy" id="2601693"/>
    <lineage>
        <taxon>Viruses</taxon>
        <taxon>Duplodnaviria</taxon>
        <taxon>Heunggongvirae</taxon>
        <taxon>Uroviricota</taxon>
        <taxon>Caudoviricetes</taxon>
        <taxon>Arquatrovirinae</taxon>
        <taxon>Camvirus</taxon>
        <taxon>Camvirus saftant</taxon>
    </lineage>
</organism>
<accession>A0A5J6D8B0</accession>